<sequence>MNVNKILFFLPFCWCAVEAQVVSNTGVITINPKTTMSIVSDFDNKSNGTLWNDGELSLLGHFNNDGLVTFSPTIKDGNTRFDGNSKQVITGTEIPEFQNIMFNNSAAQPAIELHNEINISGTADFAQGIVNNQDFGGMVVFEENGNHVHTNTSSFATGEVTKKGGTSFTFPVGAGDHFRHSEITGSKDASNVFLANYFTKNSNPSWPHSKKIEEIDVIDDREYWTLEKKGGKGDVMLTLSWDESSTTPGDIANAEEENLHIVRWSTEKNMWVDEGGVVDVSNKTVSTPVSVSGYGVFTLAKVFAFLPCKLIVYNAVSPNGDGMNDYFRVEGLNACSISHNSVQIFNRWGVMVYEESGYGESGKLFRGYSNKLPNKLLPAGTYFYIINMSYDAGGKSQSHKKSGYLYLN</sequence>
<dbReference type="RefSeq" id="WP_089050487.1">
    <property type="nucleotide sequence ID" value="NZ_FXTV01000020.1"/>
</dbReference>
<evidence type="ECO:0000313" key="2">
    <source>
        <dbReference type="Proteomes" id="UP000198345"/>
    </source>
</evidence>
<organism evidence="1 2">
    <name type="scientific">Flavobacterium hercynium</name>
    <dbReference type="NCBI Taxonomy" id="387094"/>
    <lineage>
        <taxon>Bacteria</taxon>
        <taxon>Pseudomonadati</taxon>
        <taxon>Bacteroidota</taxon>
        <taxon>Flavobacteriia</taxon>
        <taxon>Flavobacteriales</taxon>
        <taxon>Flavobacteriaceae</taxon>
        <taxon>Flavobacterium</taxon>
    </lineage>
</organism>
<accession>A0A226H5S3</accession>
<dbReference type="AlphaFoldDB" id="A0A226H5S3"/>
<dbReference type="OrthoDB" id="1489185at2"/>
<name>A0A226H5S3_9FLAO</name>
<dbReference type="Pfam" id="PF13585">
    <property type="entry name" value="CHU_C"/>
    <property type="match status" value="1"/>
</dbReference>
<reference evidence="1 2" key="1">
    <citation type="submission" date="2016-11" db="EMBL/GenBank/DDBJ databases">
        <title>Whole genomes of Flavobacteriaceae.</title>
        <authorList>
            <person name="Stine C."/>
            <person name="Li C."/>
            <person name="Tadesse D."/>
        </authorList>
    </citation>
    <scope>NUCLEOTIDE SEQUENCE [LARGE SCALE GENOMIC DNA]</scope>
    <source>
        <strain evidence="1 2">DSM 18292</strain>
    </source>
</reference>
<dbReference type="EMBL" id="MUGW01000027">
    <property type="protein sequence ID" value="OXA89542.1"/>
    <property type="molecule type" value="Genomic_DNA"/>
</dbReference>
<proteinExistence type="predicted"/>
<protein>
    <recommendedName>
        <fullName evidence="3">Gliding motility-associated C-terminal domain-containing protein</fullName>
    </recommendedName>
</protein>
<gene>
    <name evidence="1" type="ORF">B0A66_14080</name>
</gene>
<dbReference type="NCBIfam" id="TIGR04131">
    <property type="entry name" value="Bac_Flav_CTERM"/>
    <property type="match status" value="1"/>
</dbReference>
<keyword evidence="2" id="KW-1185">Reference proteome</keyword>
<comment type="caution">
    <text evidence="1">The sequence shown here is derived from an EMBL/GenBank/DDBJ whole genome shotgun (WGS) entry which is preliminary data.</text>
</comment>
<dbReference type="Proteomes" id="UP000198345">
    <property type="component" value="Unassembled WGS sequence"/>
</dbReference>
<evidence type="ECO:0008006" key="3">
    <source>
        <dbReference type="Google" id="ProtNLM"/>
    </source>
</evidence>
<dbReference type="InterPro" id="IPR026341">
    <property type="entry name" value="T9SS_type_B"/>
</dbReference>
<evidence type="ECO:0000313" key="1">
    <source>
        <dbReference type="EMBL" id="OXA89542.1"/>
    </source>
</evidence>